<evidence type="ECO:0000313" key="1">
    <source>
        <dbReference type="EMBL" id="EGF92447.1"/>
    </source>
</evidence>
<protein>
    <submittedName>
        <fullName evidence="1">Uncharacterized protein</fullName>
    </submittedName>
</protein>
<accession>F4QGB9</accession>
<dbReference type="Proteomes" id="UP000006512">
    <property type="component" value="Unassembled WGS sequence"/>
</dbReference>
<evidence type="ECO:0000313" key="2">
    <source>
        <dbReference type="Proteomes" id="UP000006512"/>
    </source>
</evidence>
<reference evidence="2" key="1">
    <citation type="submission" date="2011-03" db="EMBL/GenBank/DDBJ databases">
        <title>Draft genome sequence of Brevundimonas diminuta.</title>
        <authorList>
            <person name="Brown P.J.B."/>
            <person name="Buechlein A."/>
            <person name="Hemmerich C."/>
            <person name="Brun Y.V."/>
        </authorList>
    </citation>
    <scope>NUCLEOTIDE SEQUENCE [LARGE SCALE GENOMIC DNA]</scope>
    <source>
        <strain evidence="2">C19</strain>
    </source>
</reference>
<organism evidence="1 2">
    <name type="scientific">Asticcacaulis biprosthecium C19</name>
    <dbReference type="NCBI Taxonomy" id="715226"/>
    <lineage>
        <taxon>Bacteria</taxon>
        <taxon>Pseudomonadati</taxon>
        <taxon>Pseudomonadota</taxon>
        <taxon>Alphaproteobacteria</taxon>
        <taxon>Caulobacterales</taxon>
        <taxon>Caulobacteraceae</taxon>
        <taxon>Asticcacaulis</taxon>
    </lineage>
</organism>
<keyword evidence="2" id="KW-1185">Reference proteome</keyword>
<proteinExistence type="predicted"/>
<gene>
    <name evidence="1" type="ORF">ABI_08830</name>
</gene>
<sequence>MKRGKMVRSFGSYCTFKVDGGYVVRLETLHARPGKPPRRSYTAINAVPVASVDLADIVIDHCLMPKGAMQ</sequence>
<dbReference type="AlphaFoldDB" id="F4QGB9"/>
<dbReference type="STRING" id="715226.ABI_08830"/>
<dbReference type="EMBL" id="GL883077">
    <property type="protein sequence ID" value="EGF92447.1"/>
    <property type="molecule type" value="Genomic_DNA"/>
</dbReference>
<dbReference type="HOGENOM" id="CLU_2749033_0_0_5"/>
<name>F4QGB9_9CAUL</name>